<feature type="transmembrane region" description="Helical" evidence="5">
    <location>
        <begin position="154"/>
        <end position="172"/>
    </location>
</feature>
<dbReference type="SUPFAM" id="SSF103473">
    <property type="entry name" value="MFS general substrate transporter"/>
    <property type="match status" value="1"/>
</dbReference>
<protein>
    <submittedName>
        <fullName evidence="6">Uncharacterized protein</fullName>
    </submittedName>
</protein>
<feature type="transmembrane region" description="Helical" evidence="5">
    <location>
        <begin position="20"/>
        <end position="43"/>
    </location>
</feature>
<dbReference type="EMBL" id="JARJLG010000082">
    <property type="protein sequence ID" value="KAJ7750393.1"/>
    <property type="molecule type" value="Genomic_DNA"/>
</dbReference>
<dbReference type="GO" id="GO:0022857">
    <property type="term" value="F:transmembrane transporter activity"/>
    <property type="evidence" value="ECO:0007669"/>
    <property type="project" value="TreeGrafter"/>
</dbReference>
<evidence type="ECO:0000313" key="6">
    <source>
        <dbReference type="EMBL" id="KAJ7750393.1"/>
    </source>
</evidence>
<evidence type="ECO:0000256" key="3">
    <source>
        <dbReference type="ARBA" id="ARBA00022989"/>
    </source>
</evidence>
<gene>
    <name evidence="6" type="ORF">DFH07DRAFT_941856</name>
</gene>
<keyword evidence="7" id="KW-1185">Reference proteome</keyword>
<dbReference type="Proteomes" id="UP001215280">
    <property type="component" value="Unassembled WGS sequence"/>
</dbReference>
<keyword evidence="3 5" id="KW-1133">Transmembrane helix</keyword>
<feature type="transmembrane region" description="Helical" evidence="5">
    <location>
        <begin position="115"/>
        <end position="134"/>
    </location>
</feature>
<keyword evidence="4 5" id="KW-0472">Membrane</keyword>
<reference evidence="6" key="1">
    <citation type="submission" date="2023-03" db="EMBL/GenBank/DDBJ databases">
        <title>Massive genome expansion in bonnet fungi (Mycena s.s.) driven by repeated elements and novel gene families across ecological guilds.</title>
        <authorList>
            <consortium name="Lawrence Berkeley National Laboratory"/>
            <person name="Harder C.B."/>
            <person name="Miyauchi S."/>
            <person name="Viragh M."/>
            <person name="Kuo A."/>
            <person name="Thoen E."/>
            <person name="Andreopoulos B."/>
            <person name="Lu D."/>
            <person name="Skrede I."/>
            <person name="Drula E."/>
            <person name="Henrissat B."/>
            <person name="Morin E."/>
            <person name="Kohler A."/>
            <person name="Barry K."/>
            <person name="LaButti K."/>
            <person name="Morin E."/>
            <person name="Salamov A."/>
            <person name="Lipzen A."/>
            <person name="Mereny Z."/>
            <person name="Hegedus B."/>
            <person name="Baldrian P."/>
            <person name="Stursova M."/>
            <person name="Weitz H."/>
            <person name="Taylor A."/>
            <person name="Grigoriev I.V."/>
            <person name="Nagy L.G."/>
            <person name="Martin F."/>
            <person name="Kauserud H."/>
        </authorList>
    </citation>
    <scope>NUCLEOTIDE SEQUENCE</scope>
    <source>
        <strain evidence="6">CBHHK188m</strain>
    </source>
</reference>
<proteinExistence type="predicted"/>
<comment type="caution">
    <text evidence="6">The sequence shown here is derived from an EMBL/GenBank/DDBJ whole genome shotgun (WGS) entry which is preliminary data.</text>
</comment>
<evidence type="ECO:0000313" key="7">
    <source>
        <dbReference type="Proteomes" id="UP001215280"/>
    </source>
</evidence>
<name>A0AAD7N9J8_9AGAR</name>
<organism evidence="6 7">
    <name type="scientific">Mycena maculata</name>
    <dbReference type="NCBI Taxonomy" id="230809"/>
    <lineage>
        <taxon>Eukaryota</taxon>
        <taxon>Fungi</taxon>
        <taxon>Dikarya</taxon>
        <taxon>Basidiomycota</taxon>
        <taxon>Agaricomycotina</taxon>
        <taxon>Agaricomycetes</taxon>
        <taxon>Agaricomycetidae</taxon>
        <taxon>Agaricales</taxon>
        <taxon>Marasmiineae</taxon>
        <taxon>Mycenaceae</taxon>
        <taxon>Mycena</taxon>
    </lineage>
</organism>
<evidence type="ECO:0000256" key="2">
    <source>
        <dbReference type="ARBA" id="ARBA00022692"/>
    </source>
</evidence>
<dbReference type="InterPro" id="IPR036259">
    <property type="entry name" value="MFS_trans_sf"/>
</dbReference>
<evidence type="ECO:0000256" key="1">
    <source>
        <dbReference type="ARBA" id="ARBA00004141"/>
    </source>
</evidence>
<feature type="transmembrane region" description="Helical" evidence="5">
    <location>
        <begin position="184"/>
        <end position="202"/>
    </location>
</feature>
<dbReference type="PANTHER" id="PTHR23501">
    <property type="entry name" value="MAJOR FACILITATOR SUPERFAMILY"/>
    <property type="match status" value="1"/>
</dbReference>
<dbReference type="PANTHER" id="PTHR23501:SF199">
    <property type="entry name" value="MFS EFFLUX TRANSPORTER INPD-RELATED"/>
    <property type="match status" value="1"/>
</dbReference>
<comment type="subcellular location">
    <subcellularLocation>
        <location evidence="1">Membrane</location>
        <topology evidence="1">Multi-pass membrane protein</topology>
    </subcellularLocation>
</comment>
<evidence type="ECO:0000256" key="5">
    <source>
        <dbReference type="SAM" id="Phobius"/>
    </source>
</evidence>
<dbReference type="AlphaFoldDB" id="A0AAD7N9J8"/>
<sequence length="325" mass="35158">MAPYELAGGLLMGSALTAKVSWRWCFYINLPIRGLSMFVITVLSKATTRRVSCYAPDGPNHPTIRSTWYGMGSASVDQCTILKVTNSQLDHIYSRHRLSVSSAPMGGSLHPWNSALIITLLCLFDFLIVVFIAVQMRTQDTGTVPVRILKDRVIMAAAWCSLCFGASFFILVQYGSKGVSAVKSGIHTLPMAVSLALGSMIAGGVVKVVRYSSTPFIILSSILVAVDDIRSRSGFRTAQPIIAAQAVLSPEDLPRLRSSSSCRRSVARRSQQNVFTNKLVSGLNNIPDINPAIIADVDHAIIAGIDLAIVLSYVERPCNGRTQNG</sequence>
<dbReference type="GO" id="GO:0005886">
    <property type="term" value="C:plasma membrane"/>
    <property type="evidence" value="ECO:0007669"/>
    <property type="project" value="TreeGrafter"/>
</dbReference>
<accession>A0AAD7N9J8</accession>
<evidence type="ECO:0000256" key="4">
    <source>
        <dbReference type="ARBA" id="ARBA00023136"/>
    </source>
</evidence>
<keyword evidence="2 5" id="KW-0812">Transmembrane</keyword>